<keyword evidence="3" id="KW-1185">Reference proteome</keyword>
<dbReference type="AlphaFoldDB" id="A0AAD5PF39"/>
<evidence type="ECO:0000313" key="3">
    <source>
        <dbReference type="Proteomes" id="UP001209540"/>
    </source>
</evidence>
<evidence type="ECO:0000313" key="2">
    <source>
        <dbReference type="EMBL" id="KAI9261610.1"/>
    </source>
</evidence>
<comment type="caution">
    <text evidence="2">The sequence shown here is derived from an EMBL/GenBank/DDBJ whole genome shotgun (WGS) entry which is preliminary data.</text>
</comment>
<feature type="transmembrane region" description="Helical" evidence="1">
    <location>
        <begin position="6"/>
        <end position="32"/>
    </location>
</feature>
<reference evidence="2" key="1">
    <citation type="journal article" date="2022" name="IScience">
        <title>Evolution of zygomycete secretomes and the origins of terrestrial fungal ecologies.</title>
        <authorList>
            <person name="Chang Y."/>
            <person name="Wang Y."/>
            <person name="Mondo S."/>
            <person name="Ahrendt S."/>
            <person name="Andreopoulos W."/>
            <person name="Barry K."/>
            <person name="Beard J."/>
            <person name="Benny G.L."/>
            <person name="Blankenship S."/>
            <person name="Bonito G."/>
            <person name="Cuomo C."/>
            <person name="Desiro A."/>
            <person name="Gervers K.A."/>
            <person name="Hundley H."/>
            <person name="Kuo A."/>
            <person name="LaButti K."/>
            <person name="Lang B.F."/>
            <person name="Lipzen A."/>
            <person name="O'Donnell K."/>
            <person name="Pangilinan J."/>
            <person name="Reynolds N."/>
            <person name="Sandor L."/>
            <person name="Smith M.E."/>
            <person name="Tsang A."/>
            <person name="Grigoriev I.V."/>
            <person name="Stajich J.E."/>
            <person name="Spatafora J.W."/>
        </authorList>
    </citation>
    <scope>NUCLEOTIDE SEQUENCE</scope>
    <source>
        <strain evidence="2">RSA 2281</strain>
    </source>
</reference>
<gene>
    <name evidence="2" type="ORF">BDA99DRAFT_511898</name>
</gene>
<proteinExistence type="predicted"/>
<accession>A0AAD5PF39</accession>
<sequence length="165" mass="17268">MASVDFSLVFRIIICTIIRGFPNFITNIFFFLQCEFLIIEYMLGCIGCISSNYGALAIASGVIVNVVGVAYTVLHFVPGVQAPSNMQRSAFEESLGYSTRPLEQGGSYPGGGVAYNNGSYPNGGAAYNNGSYSTPATDVGHGAPGSYGGSFPTKTYVSDGPGPTV</sequence>
<protein>
    <submittedName>
        <fullName evidence="2">Uncharacterized protein</fullName>
    </submittedName>
</protein>
<keyword evidence="1" id="KW-0812">Transmembrane</keyword>
<reference evidence="2" key="2">
    <citation type="submission" date="2023-02" db="EMBL/GenBank/DDBJ databases">
        <authorList>
            <consortium name="DOE Joint Genome Institute"/>
            <person name="Mondo S.J."/>
            <person name="Chang Y."/>
            <person name="Wang Y."/>
            <person name="Ahrendt S."/>
            <person name="Andreopoulos W."/>
            <person name="Barry K."/>
            <person name="Beard J."/>
            <person name="Benny G.L."/>
            <person name="Blankenship S."/>
            <person name="Bonito G."/>
            <person name="Cuomo C."/>
            <person name="Desiro A."/>
            <person name="Gervers K.A."/>
            <person name="Hundley H."/>
            <person name="Kuo A."/>
            <person name="LaButti K."/>
            <person name="Lang B.F."/>
            <person name="Lipzen A."/>
            <person name="O'Donnell K."/>
            <person name="Pangilinan J."/>
            <person name="Reynolds N."/>
            <person name="Sandor L."/>
            <person name="Smith M.W."/>
            <person name="Tsang A."/>
            <person name="Grigoriev I.V."/>
            <person name="Stajich J.E."/>
            <person name="Spatafora J.W."/>
        </authorList>
    </citation>
    <scope>NUCLEOTIDE SEQUENCE</scope>
    <source>
        <strain evidence="2">RSA 2281</strain>
    </source>
</reference>
<organism evidence="2 3">
    <name type="scientific">Phascolomyces articulosus</name>
    <dbReference type="NCBI Taxonomy" id="60185"/>
    <lineage>
        <taxon>Eukaryota</taxon>
        <taxon>Fungi</taxon>
        <taxon>Fungi incertae sedis</taxon>
        <taxon>Mucoromycota</taxon>
        <taxon>Mucoromycotina</taxon>
        <taxon>Mucoromycetes</taxon>
        <taxon>Mucorales</taxon>
        <taxon>Lichtheimiaceae</taxon>
        <taxon>Phascolomyces</taxon>
    </lineage>
</organism>
<evidence type="ECO:0000256" key="1">
    <source>
        <dbReference type="SAM" id="Phobius"/>
    </source>
</evidence>
<keyword evidence="1" id="KW-1133">Transmembrane helix</keyword>
<feature type="transmembrane region" description="Helical" evidence="1">
    <location>
        <begin position="53"/>
        <end position="77"/>
    </location>
</feature>
<dbReference type="Proteomes" id="UP001209540">
    <property type="component" value="Unassembled WGS sequence"/>
</dbReference>
<dbReference type="EMBL" id="JAIXMP010000015">
    <property type="protein sequence ID" value="KAI9261610.1"/>
    <property type="molecule type" value="Genomic_DNA"/>
</dbReference>
<keyword evidence="1" id="KW-0472">Membrane</keyword>
<name>A0AAD5PF39_9FUNG</name>